<protein>
    <submittedName>
        <fullName evidence="1">Uncharacterized protein</fullName>
    </submittedName>
</protein>
<name>D9I652_9CAUD</name>
<organism evidence="1 2">
    <name type="scientific">Acinetobacter phage 133</name>
    <dbReference type="NCBI Taxonomy" id="2919552"/>
    <lineage>
        <taxon>Viruses</taxon>
        <taxon>Duplodnaviria</taxon>
        <taxon>Heunggongvirae</taxon>
        <taxon>Uroviricota</taxon>
        <taxon>Caudoviricetes</taxon>
        <taxon>Pantevenvirales</taxon>
        <taxon>Straboviridae</taxon>
        <taxon>Tevenvirinae</taxon>
        <taxon>Centumtrigintavirus</taxon>
        <taxon>Centumtrigintavirus cv133</taxon>
        <taxon>Acinetobacter virus 133</taxon>
    </lineage>
</organism>
<dbReference type="KEGG" id="vg:10323105"/>
<dbReference type="Proteomes" id="UP000000330">
    <property type="component" value="Segment"/>
</dbReference>
<proteinExistence type="predicted"/>
<dbReference type="EMBL" id="HM114315">
    <property type="protein sequence ID" value="ADJ19433.1"/>
    <property type="molecule type" value="Genomic_DNA"/>
</dbReference>
<keyword evidence="2" id="KW-1185">Reference proteome</keyword>
<sequence length="73" mass="8021">MVNYIIVTQIVGQSTLSTEQFDFAFTNHVATFNAKGIPASIIETVDQTGVCQYAFLNGEEQRVVLTIIKGNPQ</sequence>
<dbReference type="RefSeq" id="YP_004300699.1">
    <property type="nucleotide sequence ID" value="NC_015250.1"/>
</dbReference>
<evidence type="ECO:0000313" key="1">
    <source>
        <dbReference type="EMBL" id="ADJ19433.1"/>
    </source>
</evidence>
<reference evidence="1 2" key="1">
    <citation type="journal article" date="2010" name="Virol. J.">
        <title>Genomes of the T4-related bacteriophages as windows on microbial genome evolution.</title>
        <authorList>
            <person name="Petrov V.M."/>
            <person name="Ratnayaka S."/>
            <person name="Nolan J.M."/>
            <person name="Miller E.S."/>
            <person name="Karam J.D."/>
        </authorList>
    </citation>
    <scope>NUCLEOTIDE SEQUENCE [LARGE SCALE GENOMIC DNA]</scope>
    <source>
        <strain evidence="1">Acj133</strain>
    </source>
</reference>
<dbReference type="GeneID" id="10323105"/>
<gene>
    <name evidence="1" type="ORF">Acj133p118</name>
</gene>
<evidence type="ECO:0000313" key="2">
    <source>
        <dbReference type="Proteomes" id="UP000000330"/>
    </source>
</evidence>
<accession>D9I652</accession>